<dbReference type="PRINTS" id="PR00162">
    <property type="entry name" value="RIESKE"/>
</dbReference>
<evidence type="ECO:0000256" key="2">
    <source>
        <dbReference type="ARBA" id="ARBA00022723"/>
    </source>
</evidence>
<keyword evidence="7" id="KW-0472">Membrane</keyword>
<proteinExistence type="predicted"/>
<name>A0A2Z3JB23_9DEIO</name>
<evidence type="ECO:0000259" key="8">
    <source>
        <dbReference type="PROSITE" id="PS51296"/>
    </source>
</evidence>
<evidence type="ECO:0000256" key="4">
    <source>
        <dbReference type="ARBA" id="ARBA00023014"/>
    </source>
</evidence>
<dbReference type="InterPro" id="IPR006311">
    <property type="entry name" value="TAT_signal"/>
</dbReference>
<dbReference type="Gene3D" id="2.102.10.10">
    <property type="entry name" value="Rieske [2Fe-2S] iron-sulphur domain"/>
    <property type="match status" value="1"/>
</dbReference>
<keyword evidence="2" id="KW-0479">Metal-binding</keyword>
<keyword evidence="7" id="KW-1133">Transmembrane helix</keyword>
<dbReference type="PANTHER" id="PTHR10134">
    <property type="entry name" value="CYTOCHROME B-C1 COMPLEX SUBUNIT RIESKE, MITOCHONDRIAL"/>
    <property type="match status" value="1"/>
</dbReference>
<dbReference type="InterPro" id="IPR017941">
    <property type="entry name" value="Rieske_2Fe-2S"/>
</dbReference>
<keyword evidence="3" id="KW-0408">Iron</keyword>
<dbReference type="InterPro" id="IPR014349">
    <property type="entry name" value="Rieske_Fe-S_prot"/>
</dbReference>
<evidence type="ECO:0000256" key="7">
    <source>
        <dbReference type="SAM" id="Phobius"/>
    </source>
</evidence>
<evidence type="ECO:0000256" key="5">
    <source>
        <dbReference type="ARBA" id="ARBA00023157"/>
    </source>
</evidence>
<dbReference type="KEGG" id="dez:DKM44_03045"/>
<dbReference type="EMBL" id="CP029494">
    <property type="protein sequence ID" value="AWN22337.1"/>
    <property type="molecule type" value="Genomic_DNA"/>
</dbReference>
<dbReference type="InterPro" id="IPR005805">
    <property type="entry name" value="Rieske_Fe-S_prot_C"/>
</dbReference>
<dbReference type="PROSITE" id="PS51296">
    <property type="entry name" value="RIESKE"/>
    <property type="match status" value="1"/>
</dbReference>
<evidence type="ECO:0000313" key="10">
    <source>
        <dbReference type="Proteomes" id="UP000245368"/>
    </source>
</evidence>
<gene>
    <name evidence="9" type="ORF">DKM44_03045</name>
</gene>
<dbReference type="GO" id="GO:0016020">
    <property type="term" value="C:membrane"/>
    <property type="evidence" value="ECO:0007669"/>
    <property type="project" value="InterPro"/>
</dbReference>
<keyword evidence="10" id="KW-1185">Reference proteome</keyword>
<keyword evidence="4" id="KW-0411">Iron-sulfur</keyword>
<dbReference type="RefSeq" id="WP_109825317.1">
    <property type="nucleotide sequence ID" value="NZ_CP029494.1"/>
</dbReference>
<dbReference type="InterPro" id="IPR036922">
    <property type="entry name" value="Rieske_2Fe-2S_sf"/>
</dbReference>
<keyword evidence="5" id="KW-1015">Disulfide bond</keyword>
<dbReference type="GO" id="GO:0046872">
    <property type="term" value="F:metal ion binding"/>
    <property type="evidence" value="ECO:0007669"/>
    <property type="project" value="UniProtKB-KW"/>
</dbReference>
<reference evidence="9 10" key="1">
    <citation type="submission" date="2018-05" db="EMBL/GenBank/DDBJ databases">
        <title>Complete Genome Sequence of Deinococcus sp. strain 17bor-2.</title>
        <authorList>
            <person name="Srinivasan S."/>
        </authorList>
    </citation>
    <scope>NUCLEOTIDE SEQUENCE [LARGE SCALE GENOMIC DNA]</scope>
    <source>
        <strain evidence="9 10">17bor-2</strain>
    </source>
</reference>
<dbReference type="SUPFAM" id="SSF50022">
    <property type="entry name" value="ISP domain"/>
    <property type="match status" value="1"/>
</dbReference>
<organism evidence="9 10">
    <name type="scientific">Deinococcus irradiatisoli</name>
    <dbReference type="NCBI Taxonomy" id="2202254"/>
    <lineage>
        <taxon>Bacteria</taxon>
        <taxon>Thermotogati</taxon>
        <taxon>Deinococcota</taxon>
        <taxon>Deinococci</taxon>
        <taxon>Deinococcales</taxon>
        <taxon>Deinococcaceae</taxon>
        <taxon>Deinococcus</taxon>
    </lineage>
</organism>
<dbReference type="OrthoDB" id="9767869at2"/>
<comment type="cofactor">
    <cofactor evidence="6">
        <name>[2Fe-2S] cluster</name>
        <dbReference type="ChEBI" id="CHEBI:190135"/>
    </cofactor>
</comment>
<feature type="transmembrane region" description="Helical" evidence="7">
    <location>
        <begin position="16"/>
        <end position="39"/>
    </location>
</feature>
<evidence type="ECO:0000256" key="1">
    <source>
        <dbReference type="ARBA" id="ARBA00022714"/>
    </source>
</evidence>
<feature type="domain" description="Rieske" evidence="8">
    <location>
        <begin position="91"/>
        <end position="191"/>
    </location>
</feature>
<evidence type="ECO:0000256" key="3">
    <source>
        <dbReference type="ARBA" id="ARBA00023004"/>
    </source>
</evidence>
<sequence>MTKYRRADPEISRRKFINVALGTAGAVGGLGLVTALAGVRPPNRITFSKLPAVGGDTLVHAEGDQSGQPIKVADLSDKITRAWPQGKDKNGNVVIKKDEPNNLLIVYKFAPDQLVAPTNLQATQQGVVAYSGICQHLGCQVGDNASKPETILCPCHSGAYDPRAGCKVIGGPPPKPLPQLPIKLDGEGVTATGPLEAPYFGLTESDWKALLEEAKTL</sequence>
<protein>
    <submittedName>
        <fullName evidence="9">Cytochrome complex iron-sulfur subunit</fullName>
    </submittedName>
</protein>
<dbReference type="AlphaFoldDB" id="A0A2Z3JB23"/>
<dbReference type="Pfam" id="PF00355">
    <property type="entry name" value="Rieske"/>
    <property type="match status" value="1"/>
</dbReference>
<accession>A0A2Z3JB23</accession>
<dbReference type="GO" id="GO:0051537">
    <property type="term" value="F:2 iron, 2 sulfur cluster binding"/>
    <property type="evidence" value="ECO:0007669"/>
    <property type="project" value="UniProtKB-KW"/>
</dbReference>
<evidence type="ECO:0000256" key="6">
    <source>
        <dbReference type="ARBA" id="ARBA00034078"/>
    </source>
</evidence>
<dbReference type="PROSITE" id="PS51318">
    <property type="entry name" value="TAT"/>
    <property type="match status" value="1"/>
</dbReference>
<keyword evidence="1" id="KW-0001">2Fe-2S</keyword>
<keyword evidence="7" id="KW-0812">Transmembrane</keyword>
<dbReference type="Proteomes" id="UP000245368">
    <property type="component" value="Chromosome"/>
</dbReference>
<evidence type="ECO:0000313" key="9">
    <source>
        <dbReference type="EMBL" id="AWN22337.1"/>
    </source>
</evidence>
<dbReference type="CDD" id="cd03467">
    <property type="entry name" value="Rieske"/>
    <property type="match status" value="1"/>
</dbReference>